<dbReference type="STRING" id="1776384.GCA_900086585_02650"/>
<feature type="domain" description="Nucleoside transporter/FeoB GTPase Gate" evidence="2">
    <location>
        <begin position="176"/>
        <end position="266"/>
    </location>
</feature>
<evidence type="ECO:0000256" key="1">
    <source>
        <dbReference type="SAM" id="Phobius"/>
    </source>
</evidence>
<proteinExistence type="predicted"/>
<dbReference type="RefSeq" id="WP_118333441.1">
    <property type="nucleotide sequence ID" value="NZ_AP025567.1"/>
</dbReference>
<dbReference type="Pfam" id="PF07670">
    <property type="entry name" value="Gate"/>
    <property type="match status" value="1"/>
</dbReference>
<feature type="transmembrane region" description="Helical" evidence="1">
    <location>
        <begin position="118"/>
        <end position="136"/>
    </location>
</feature>
<keyword evidence="1" id="KW-1133">Transmembrane helix</keyword>
<feature type="transmembrane region" description="Helical" evidence="1">
    <location>
        <begin position="242"/>
        <end position="264"/>
    </location>
</feature>
<reference evidence="3 4" key="1">
    <citation type="submission" date="2018-08" db="EMBL/GenBank/DDBJ databases">
        <title>A genome reference for cultivated species of the human gut microbiota.</title>
        <authorList>
            <person name="Zou Y."/>
            <person name="Xue W."/>
            <person name="Luo G."/>
        </authorList>
    </citation>
    <scope>NUCLEOTIDE SEQUENCE [LARGE SCALE GENOMIC DNA]</scope>
    <source>
        <strain evidence="3 4">AM07-24</strain>
    </source>
</reference>
<protein>
    <recommendedName>
        <fullName evidence="2">Nucleoside transporter/FeoB GTPase Gate domain-containing protein</fullName>
    </recommendedName>
</protein>
<evidence type="ECO:0000259" key="2">
    <source>
        <dbReference type="Pfam" id="PF07670"/>
    </source>
</evidence>
<feature type="transmembrane region" description="Helical" evidence="1">
    <location>
        <begin position="56"/>
        <end position="77"/>
    </location>
</feature>
<dbReference type="EMBL" id="QRMS01000001">
    <property type="protein sequence ID" value="RHJ89346.1"/>
    <property type="molecule type" value="Genomic_DNA"/>
</dbReference>
<dbReference type="InterPro" id="IPR011642">
    <property type="entry name" value="Gate_dom"/>
</dbReference>
<dbReference type="AlphaFoldDB" id="A0A415E6E8"/>
<evidence type="ECO:0000313" key="4">
    <source>
        <dbReference type="Proteomes" id="UP000284841"/>
    </source>
</evidence>
<sequence length="301" mass="33289">MNNITTLLHVILFGDFGLLTLTPRYLFLVLFPIMVFLGVFGQILPKIPFLQKTSPLINQFFYGFIGLGCTTVALASLDYVKSPPMRTRMIWLLILVIPCSSQLAIIATFAAMVTLRVFLVYLFFCFAFMAAIYFLISRIYPLNEGLVKISNDTSSFNLFRIVKEAFLSVAETALPFCGGSVIISIAAHFGILDFISEAFGPFMEGFLHLPKEAASLFVLNILKRDFGSATLLSLAGKGTFDAVQLIVMLMIMTFSVPCFNSSILLIKQQKLPKACLIWLGSLIISILIGKIVSMILSICLS</sequence>
<feature type="transmembrane region" description="Helical" evidence="1">
    <location>
        <begin position="89"/>
        <end position="111"/>
    </location>
</feature>
<evidence type="ECO:0000313" key="3">
    <source>
        <dbReference type="EMBL" id="RHJ89346.1"/>
    </source>
</evidence>
<name>A0A415E6E8_9FIRM</name>
<dbReference type="OrthoDB" id="2081335at2"/>
<dbReference type="Proteomes" id="UP000284841">
    <property type="component" value="Unassembled WGS sequence"/>
</dbReference>
<feature type="transmembrane region" description="Helical" evidence="1">
    <location>
        <begin position="276"/>
        <end position="298"/>
    </location>
</feature>
<keyword evidence="4" id="KW-1185">Reference proteome</keyword>
<feature type="transmembrane region" description="Helical" evidence="1">
    <location>
        <begin position="173"/>
        <end position="195"/>
    </location>
</feature>
<keyword evidence="1" id="KW-0812">Transmembrane</keyword>
<gene>
    <name evidence="3" type="ORF">DW099_01855</name>
</gene>
<feature type="transmembrane region" description="Helical" evidence="1">
    <location>
        <begin position="25"/>
        <end position="44"/>
    </location>
</feature>
<accession>A0A415E6E8</accession>
<comment type="caution">
    <text evidence="3">The sequence shown here is derived from an EMBL/GenBank/DDBJ whole genome shotgun (WGS) entry which is preliminary data.</text>
</comment>
<keyword evidence="1" id="KW-0472">Membrane</keyword>
<organism evidence="3 4">
    <name type="scientific">Emergencia timonensis</name>
    <dbReference type="NCBI Taxonomy" id="1776384"/>
    <lineage>
        <taxon>Bacteria</taxon>
        <taxon>Bacillati</taxon>
        <taxon>Bacillota</taxon>
        <taxon>Clostridia</taxon>
        <taxon>Peptostreptococcales</taxon>
        <taxon>Anaerovoracaceae</taxon>
        <taxon>Emergencia</taxon>
    </lineage>
</organism>